<feature type="transmembrane region" description="Helical" evidence="7">
    <location>
        <begin position="237"/>
        <end position="259"/>
    </location>
</feature>
<dbReference type="Gene3D" id="1.20.1720.10">
    <property type="entry name" value="Multidrug resistance protein D"/>
    <property type="match status" value="1"/>
</dbReference>
<evidence type="ECO:0000256" key="6">
    <source>
        <dbReference type="ARBA" id="ARBA00023136"/>
    </source>
</evidence>
<keyword evidence="6 7" id="KW-0472">Membrane</keyword>
<evidence type="ECO:0000256" key="2">
    <source>
        <dbReference type="ARBA" id="ARBA00022448"/>
    </source>
</evidence>
<evidence type="ECO:0000256" key="3">
    <source>
        <dbReference type="ARBA" id="ARBA00022475"/>
    </source>
</evidence>
<dbReference type="EMBL" id="VNIQ01000004">
    <property type="protein sequence ID" value="TYQ03649.1"/>
    <property type="molecule type" value="Genomic_DNA"/>
</dbReference>
<dbReference type="PROSITE" id="PS50850">
    <property type="entry name" value="MFS"/>
    <property type="match status" value="1"/>
</dbReference>
<name>A0A652YNF6_NOCGL</name>
<feature type="transmembrane region" description="Helical" evidence="7">
    <location>
        <begin position="313"/>
        <end position="333"/>
    </location>
</feature>
<dbReference type="GO" id="GO:0005886">
    <property type="term" value="C:plasma membrane"/>
    <property type="evidence" value="ECO:0007669"/>
    <property type="project" value="UniProtKB-SubCell"/>
</dbReference>
<dbReference type="InterPro" id="IPR020846">
    <property type="entry name" value="MFS_dom"/>
</dbReference>
<sequence length="460" mass="46899">MMSATTGVTASRMNAGVDGGTSPALAALLVGTFVGTVSNNIVNVPLTAILDDFEAPLSSGIFVVVAFLLTFAAAMPLAGWIGDRFGRRRVYCAALIGTAICSLGAALAPSLPVLVMWRSFGGVAAAAFAPAVMGLIAWLFGPARRARAVGAWAAVNGIGQAMGPSLGGVVSDLMGWRWVFVPLIPAALIGYFATMKFIPRYPAKKMQLDWVGAITLTSGAGSIVLGISLASQGSRSAWLSGILVVAGIALVSVFVAWCLRAKDPFVPIDLVLESRFLRSALAAFAQMFALGATLLALPLYLTSGGSSTTSAGLVLFVLPLSMTVSAPVVGRYVDRLGGRMTMRCGLSILIVGLCVLATILQLDVRNMWSLSAVLIVVGVGVAMVQTPAAAGSTRSPAGAVGTGLGLFNLIRFGGSAVGAAWVGIAVNVADSPFALLFGITSAVVAVGFAATFVGEDPIAA</sequence>
<organism evidence="9">
    <name type="scientific">Nocardia globerula</name>
    <dbReference type="NCBI Taxonomy" id="1818"/>
    <lineage>
        <taxon>Bacteria</taxon>
        <taxon>Bacillati</taxon>
        <taxon>Actinomycetota</taxon>
        <taxon>Actinomycetes</taxon>
        <taxon>Mycobacteriales</taxon>
        <taxon>Nocardiaceae</taxon>
        <taxon>Nocardia</taxon>
    </lineage>
</organism>
<feature type="transmembrane region" description="Helical" evidence="7">
    <location>
        <begin position="60"/>
        <end position="78"/>
    </location>
</feature>
<evidence type="ECO:0000259" key="8">
    <source>
        <dbReference type="PROSITE" id="PS50850"/>
    </source>
</evidence>
<feature type="transmembrane region" description="Helical" evidence="7">
    <location>
        <begin position="176"/>
        <end position="198"/>
    </location>
</feature>
<feature type="transmembrane region" description="Helical" evidence="7">
    <location>
        <begin position="432"/>
        <end position="454"/>
    </location>
</feature>
<evidence type="ECO:0000256" key="1">
    <source>
        <dbReference type="ARBA" id="ARBA00004651"/>
    </source>
</evidence>
<proteinExistence type="predicted"/>
<comment type="caution">
    <text evidence="9">The sequence shown here is derived from an EMBL/GenBank/DDBJ whole genome shotgun (WGS) entry which is preliminary data.</text>
</comment>
<evidence type="ECO:0000256" key="7">
    <source>
        <dbReference type="SAM" id="Phobius"/>
    </source>
</evidence>
<keyword evidence="4 7" id="KW-0812">Transmembrane</keyword>
<keyword evidence="3" id="KW-1003">Cell membrane</keyword>
<dbReference type="AlphaFoldDB" id="A0A652YNF6"/>
<accession>A0A652YNF6</accession>
<evidence type="ECO:0000256" key="5">
    <source>
        <dbReference type="ARBA" id="ARBA00022989"/>
    </source>
</evidence>
<feature type="domain" description="Major facilitator superfamily (MFS) profile" evidence="8">
    <location>
        <begin position="24"/>
        <end position="459"/>
    </location>
</feature>
<feature type="transmembrane region" description="Helical" evidence="7">
    <location>
        <begin position="280"/>
        <end position="301"/>
    </location>
</feature>
<keyword evidence="2" id="KW-0813">Transport</keyword>
<evidence type="ECO:0000256" key="4">
    <source>
        <dbReference type="ARBA" id="ARBA00022692"/>
    </source>
</evidence>
<feature type="transmembrane region" description="Helical" evidence="7">
    <location>
        <begin position="368"/>
        <end position="391"/>
    </location>
</feature>
<dbReference type="InterPro" id="IPR011701">
    <property type="entry name" value="MFS"/>
</dbReference>
<dbReference type="PANTHER" id="PTHR42718:SF46">
    <property type="entry name" value="BLR6921 PROTEIN"/>
    <property type="match status" value="1"/>
</dbReference>
<dbReference type="SUPFAM" id="SSF103473">
    <property type="entry name" value="MFS general substrate transporter"/>
    <property type="match status" value="1"/>
</dbReference>
<reference evidence="9" key="1">
    <citation type="submission" date="2019-07" db="EMBL/GenBank/DDBJ databases">
        <title>Genomic Encyclopedia of Type Strains, Phase IV (KMG-IV): sequencing the most valuable type-strain genomes for metagenomic binning, comparative biology and taxonomic classification.</title>
        <authorList>
            <person name="Goeker M."/>
        </authorList>
    </citation>
    <scope>NUCLEOTIDE SEQUENCE</scope>
    <source>
        <strain evidence="9">DSM 44596</strain>
    </source>
</reference>
<dbReference type="Pfam" id="PF07690">
    <property type="entry name" value="MFS_1"/>
    <property type="match status" value="1"/>
</dbReference>
<evidence type="ECO:0000313" key="9">
    <source>
        <dbReference type="EMBL" id="TYQ03649.1"/>
    </source>
</evidence>
<dbReference type="Gene3D" id="1.20.1250.20">
    <property type="entry name" value="MFS general substrate transporter like domains"/>
    <property type="match status" value="1"/>
</dbReference>
<dbReference type="InterPro" id="IPR036259">
    <property type="entry name" value="MFS_trans_sf"/>
</dbReference>
<dbReference type="PANTHER" id="PTHR42718">
    <property type="entry name" value="MAJOR FACILITATOR SUPERFAMILY MULTIDRUG TRANSPORTER MFSC"/>
    <property type="match status" value="1"/>
</dbReference>
<dbReference type="PRINTS" id="PR01036">
    <property type="entry name" value="TCRTETB"/>
</dbReference>
<dbReference type="CDD" id="cd17321">
    <property type="entry name" value="MFS_MMR_MDR_like"/>
    <property type="match status" value="1"/>
</dbReference>
<feature type="transmembrane region" description="Helical" evidence="7">
    <location>
        <begin position="90"/>
        <end position="108"/>
    </location>
</feature>
<feature type="transmembrane region" description="Helical" evidence="7">
    <location>
        <begin position="345"/>
        <end position="362"/>
    </location>
</feature>
<gene>
    <name evidence="9" type="ORF">FNL38_10414</name>
</gene>
<keyword evidence="5 7" id="KW-1133">Transmembrane helix</keyword>
<comment type="subcellular location">
    <subcellularLocation>
        <location evidence="1">Cell membrane</location>
        <topology evidence="1">Multi-pass membrane protein</topology>
    </subcellularLocation>
</comment>
<feature type="transmembrane region" description="Helical" evidence="7">
    <location>
        <begin position="210"/>
        <end position="231"/>
    </location>
</feature>
<feature type="transmembrane region" description="Helical" evidence="7">
    <location>
        <begin position="403"/>
        <end position="426"/>
    </location>
</feature>
<feature type="transmembrane region" description="Helical" evidence="7">
    <location>
        <begin position="120"/>
        <end position="141"/>
    </location>
</feature>
<feature type="transmembrane region" description="Helical" evidence="7">
    <location>
        <begin position="148"/>
        <end position="170"/>
    </location>
</feature>
<protein>
    <submittedName>
        <fullName evidence="9">EmrB/QacA subfamily drug resistance transporter</fullName>
    </submittedName>
</protein>
<dbReference type="GO" id="GO:0022857">
    <property type="term" value="F:transmembrane transporter activity"/>
    <property type="evidence" value="ECO:0007669"/>
    <property type="project" value="InterPro"/>
</dbReference>